<evidence type="ECO:0000256" key="2">
    <source>
        <dbReference type="SAM" id="Phobius"/>
    </source>
</evidence>
<dbReference type="Gene3D" id="1.20.1170.10">
    <property type="match status" value="1"/>
</dbReference>
<dbReference type="RefSeq" id="WP_099132690.1">
    <property type="nucleotide sequence ID" value="NZ_CAWNOJ010000024.1"/>
</dbReference>
<feature type="transmembrane region" description="Helical" evidence="2">
    <location>
        <begin position="256"/>
        <end position="279"/>
    </location>
</feature>
<sequence>MSLNKLLAENKIPVTEVPAVTLKMLTSQIEGIARPGGIFTKEDLISIKLYVKHGLELPFNLQGVKEYIGYNDIDIDGLKPANMTNLFKEIHNHALSWSDVESNVQQQSIDLENAGRQITGTGGEIISVIEQMPIIERVKTKLGDLTDKQLAEITYTNDDKEIAVELGNILESMKKDIKKQQENTQKVKNSVTDFKITLIGGKLTNGGIAQGLEPQVNSKKKLMDENNLSATIKDLQDKIDEKNKEIEQLKKDYDKYVGLAFSGMAGGIIGWAITGGIFGDKAEKARKRKNELIEEVKGLQDQVKNKSALQTAIQNLSLNFYNIHICMLDAESALNHLDFMWNTMLTQITSSKDKFSEINDALKLTSFVSTFKQVISPWKEVQGSAVQLVKTFDEALAEYKKLYN</sequence>
<evidence type="ECO:0000313" key="4">
    <source>
        <dbReference type="EMBL" id="RKE92792.1"/>
    </source>
</evidence>
<dbReference type="EMBL" id="RAQI01000001">
    <property type="protein sequence ID" value="RKE92792.1"/>
    <property type="molecule type" value="Genomic_DNA"/>
</dbReference>
<protein>
    <submittedName>
        <fullName evidence="3">Cytotoxin YaxA</fullName>
    </submittedName>
</protein>
<dbReference type="Proteomes" id="UP000283568">
    <property type="component" value="Unassembled WGS sequence"/>
</dbReference>
<keyword evidence="1" id="KW-0175">Coiled coil</keyword>
<dbReference type="AlphaFoldDB" id="A0A2D0IP70"/>
<dbReference type="OrthoDB" id="6844944at2"/>
<dbReference type="Proteomes" id="UP000225605">
    <property type="component" value="Unassembled WGS sequence"/>
</dbReference>
<reference evidence="3 5" key="1">
    <citation type="journal article" date="2017" name="Nat. Microbiol.">
        <title>Natural product diversity associated with the nematode symbionts Photorhabdus and Xenorhabdus.</title>
        <authorList>
            <person name="Tobias N.J."/>
            <person name="Wolff H."/>
            <person name="Djahanschiri B."/>
            <person name="Grundmann F."/>
            <person name="Kronenwerth M."/>
            <person name="Shi Y.M."/>
            <person name="Simonyi S."/>
            <person name="Grun P."/>
            <person name="Shapiro-Ilan D."/>
            <person name="Pidot S.J."/>
            <person name="Stinear T.P."/>
            <person name="Ebersberger I."/>
            <person name="Bode H.B."/>
        </authorList>
    </citation>
    <scope>NUCLEOTIDE SEQUENCE [LARGE SCALE GENOMIC DNA]</scope>
    <source>
        <strain evidence="3 5">DSM 16337</strain>
    </source>
</reference>
<evidence type="ECO:0000313" key="3">
    <source>
        <dbReference type="EMBL" id="PHM23604.1"/>
    </source>
</evidence>
<evidence type="ECO:0000313" key="5">
    <source>
        <dbReference type="Proteomes" id="UP000225605"/>
    </source>
</evidence>
<gene>
    <name evidence="4" type="ORF">BDE27_0453</name>
    <name evidence="3" type="ORF">Xehl_02604</name>
</gene>
<accession>A0A2D0IP70</accession>
<dbReference type="CDD" id="cd22657">
    <property type="entry name" value="ClyA_XaxA-like"/>
    <property type="match status" value="1"/>
</dbReference>
<keyword evidence="6" id="KW-1185">Reference proteome</keyword>
<dbReference type="NCBIfam" id="NF033928">
    <property type="entry name" value="alph_xenorhab_A"/>
    <property type="match status" value="1"/>
</dbReference>
<dbReference type="SUPFAM" id="SSF58100">
    <property type="entry name" value="Bacterial hemolysins"/>
    <property type="match status" value="1"/>
</dbReference>
<name>A0A2D0IP70_9GAMM</name>
<proteinExistence type="predicted"/>
<feature type="coiled-coil region" evidence="1">
    <location>
        <begin position="163"/>
        <end position="190"/>
    </location>
</feature>
<dbReference type="EMBL" id="NIBT01000013">
    <property type="protein sequence ID" value="PHM23604.1"/>
    <property type="molecule type" value="Genomic_DNA"/>
</dbReference>
<evidence type="ECO:0000313" key="6">
    <source>
        <dbReference type="Proteomes" id="UP000283568"/>
    </source>
</evidence>
<reference evidence="4 6" key="2">
    <citation type="submission" date="2018-09" db="EMBL/GenBank/DDBJ databases">
        <title>Genomic Encyclopedia of Archaeal and Bacterial Type Strains, Phase II (KMG-II): from individual species to whole genera.</title>
        <authorList>
            <person name="Goeker M."/>
        </authorList>
    </citation>
    <scope>NUCLEOTIDE SEQUENCE [LARGE SCALE GENOMIC DNA]</scope>
    <source>
        <strain evidence="4 6">DSM 16337</strain>
    </source>
</reference>
<comment type="caution">
    <text evidence="3">The sequence shown here is derived from an EMBL/GenBank/DDBJ whole genome shotgun (WGS) entry which is preliminary data.</text>
</comment>
<organism evidence="3 5">
    <name type="scientific">Xenorhabdus ehlersii</name>
    <dbReference type="NCBI Taxonomy" id="290111"/>
    <lineage>
        <taxon>Bacteria</taxon>
        <taxon>Pseudomonadati</taxon>
        <taxon>Pseudomonadota</taxon>
        <taxon>Gammaproteobacteria</taxon>
        <taxon>Enterobacterales</taxon>
        <taxon>Morganellaceae</taxon>
        <taxon>Xenorhabdus</taxon>
    </lineage>
</organism>
<keyword evidence="2" id="KW-0472">Membrane</keyword>
<feature type="coiled-coil region" evidence="1">
    <location>
        <begin position="225"/>
        <end position="309"/>
    </location>
</feature>
<keyword evidence="2" id="KW-1133">Transmembrane helix</keyword>
<evidence type="ECO:0000256" key="1">
    <source>
        <dbReference type="SAM" id="Coils"/>
    </source>
</evidence>
<keyword evidence="2" id="KW-0812">Transmembrane</keyword>